<evidence type="ECO:0000313" key="7">
    <source>
        <dbReference type="EMBL" id="OGH04350.1"/>
    </source>
</evidence>
<dbReference type="SMART" id="SM00388">
    <property type="entry name" value="HisKA"/>
    <property type="match status" value="1"/>
</dbReference>
<evidence type="ECO:0000256" key="4">
    <source>
        <dbReference type="PROSITE-ProRule" id="PRU00169"/>
    </source>
</evidence>
<dbReference type="PROSITE" id="PS50109">
    <property type="entry name" value="HIS_KIN"/>
    <property type="match status" value="1"/>
</dbReference>
<comment type="caution">
    <text evidence="7">The sequence shown here is derived from an EMBL/GenBank/DDBJ whole genome shotgun (WGS) entry which is preliminary data.</text>
</comment>
<dbReference type="SMART" id="SM00387">
    <property type="entry name" value="HATPase_c"/>
    <property type="match status" value="1"/>
</dbReference>
<feature type="modified residue" description="4-aspartylphosphate" evidence="4">
    <location>
        <position position="74"/>
    </location>
</feature>
<dbReference type="Proteomes" id="UP000177583">
    <property type="component" value="Unassembled WGS sequence"/>
</dbReference>
<dbReference type="PROSITE" id="PS50110">
    <property type="entry name" value="RESPONSE_REGULATORY"/>
    <property type="match status" value="1"/>
</dbReference>
<dbReference type="EC" id="2.7.13.3" evidence="2"/>
<feature type="domain" description="Histidine kinase" evidence="5">
    <location>
        <begin position="159"/>
        <end position="369"/>
    </location>
</feature>
<protein>
    <recommendedName>
        <fullName evidence="2">histidine kinase</fullName>
        <ecNumber evidence="2">2.7.13.3</ecNumber>
    </recommendedName>
</protein>
<organism evidence="7 8">
    <name type="scientific">Candidatus Lambdaproteobacteria bacterium RIFOXYD2_FULL_56_26</name>
    <dbReference type="NCBI Taxonomy" id="1817773"/>
    <lineage>
        <taxon>Bacteria</taxon>
        <taxon>Pseudomonadati</taxon>
        <taxon>Pseudomonadota</taxon>
        <taxon>Candidatus Lambdaproteobacteria</taxon>
    </lineage>
</organism>
<dbReference type="InterPro" id="IPR011006">
    <property type="entry name" value="CheY-like_superfamily"/>
</dbReference>
<dbReference type="SUPFAM" id="SSF47384">
    <property type="entry name" value="Homodimeric domain of signal transducing histidine kinase"/>
    <property type="match status" value="1"/>
</dbReference>
<accession>A0A1F6H224</accession>
<dbReference type="InterPro" id="IPR001789">
    <property type="entry name" value="Sig_transdc_resp-reg_receiver"/>
</dbReference>
<proteinExistence type="predicted"/>
<dbReference type="EMBL" id="MFNF01000004">
    <property type="protein sequence ID" value="OGH04350.1"/>
    <property type="molecule type" value="Genomic_DNA"/>
</dbReference>
<comment type="catalytic activity">
    <reaction evidence="1">
        <text>ATP + protein L-histidine = ADP + protein N-phospho-L-histidine.</text>
        <dbReference type="EC" id="2.7.13.3"/>
    </reaction>
</comment>
<dbReference type="GO" id="GO:0000155">
    <property type="term" value="F:phosphorelay sensor kinase activity"/>
    <property type="evidence" value="ECO:0007669"/>
    <property type="project" value="InterPro"/>
</dbReference>
<name>A0A1F6H224_9PROT</name>
<feature type="domain" description="Response regulatory" evidence="6">
    <location>
        <begin position="24"/>
        <end position="141"/>
    </location>
</feature>
<dbReference type="PRINTS" id="PR00344">
    <property type="entry name" value="BCTRLSENSOR"/>
</dbReference>
<dbReference type="AlphaFoldDB" id="A0A1F6H224"/>
<dbReference type="InterPro" id="IPR036097">
    <property type="entry name" value="HisK_dim/P_sf"/>
</dbReference>
<dbReference type="InterPro" id="IPR003661">
    <property type="entry name" value="HisK_dim/P_dom"/>
</dbReference>
<sequence>MAPGKTNVALLQETGMTPSVDRQRILVVDDEPAIRRVILRQLHALEGVELFEAESGEKALELVERLLPHLILLDIKMPGINGYQVCAQVRANPANRFAKVILLSSLNQLQERLQGYQVGADLYLTKPFEEEELVALVKVFLRLRHAEEVDQLKTSLLQLVAHESRTPLNSILGYSDLLRLGLFDPSDLREIGTEIHLQGKLMLRQIEKADLFCRLISDSYRLKAAWEGVGSVLQGLFQQSRFPAERFDLEINTNLELEADWELLTQVFGFLLENALQHSPPEAKVLVKAEMVADRIIIKVSDQGKGILPHNRQAILEPLYVEDILHHDSGQGLSLALSKRIVELHGGNLWVEDNQPQGAVFVLSLPKPLAPKRG</sequence>
<dbReference type="PANTHER" id="PTHR43547">
    <property type="entry name" value="TWO-COMPONENT HISTIDINE KINASE"/>
    <property type="match status" value="1"/>
</dbReference>
<evidence type="ECO:0000313" key="8">
    <source>
        <dbReference type="Proteomes" id="UP000177583"/>
    </source>
</evidence>
<evidence type="ECO:0000259" key="6">
    <source>
        <dbReference type="PROSITE" id="PS50110"/>
    </source>
</evidence>
<dbReference type="PANTHER" id="PTHR43547:SF2">
    <property type="entry name" value="HYBRID SIGNAL TRANSDUCTION HISTIDINE KINASE C"/>
    <property type="match status" value="1"/>
</dbReference>
<dbReference type="Pfam" id="PF00512">
    <property type="entry name" value="HisKA"/>
    <property type="match status" value="1"/>
</dbReference>
<evidence type="ECO:0000256" key="1">
    <source>
        <dbReference type="ARBA" id="ARBA00000085"/>
    </source>
</evidence>
<dbReference type="SUPFAM" id="SSF55874">
    <property type="entry name" value="ATPase domain of HSP90 chaperone/DNA topoisomerase II/histidine kinase"/>
    <property type="match status" value="1"/>
</dbReference>
<dbReference type="InterPro" id="IPR004358">
    <property type="entry name" value="Sig_transdc_His_kin-like_C"/>
</dbReference>
<dbReference type="InterPro" id="IPR036890">
    <property type="entry name" value="HATPase_C_sf"/>
</dbReference>
<dbReference type="Gene3D" id="3.30.565.10">
    <property type="entry name" value="Histidine kinase-like ATPase, C-terminal domain"/>
    <property type="match status" value="1"/>
</dbReference>
<evidence type="ECO:0000256" key="3">
    <source>
        <dbReference type="ARBA" id="ARBA00022553"/>
    </source>
</evidence>
<evidence type="ECO:0000256" key="2">
    <source>
        <dbReference type="ARBA" id="ARBA00012438"/>
    </source>
</evidence>
<dbReference type="Gene3D" id="3.40.50.2300">
    <property type="match status" value="1"/>
</dbReference>
<reference evidence="7 8" key="1">
    <citation type="journal article" date="2016" name="Nat. Commun.">
        <title>Thousands of microbial genomes shed light on interconnected biogeochemical processes in an aquifer system.</title>
        <authorList>
            <person name="Anantharaman K."/>
            <person name="Brown C.T."/>
            <person name="Hug L.A."/>
            <person name="Sharon I."/>
            <person name="Castelle C.J."/>
            <person name="Probst A.J."/>
            <person name="Thomas B.C."/>
            <person name="Singh A."/>
            <person name="Wilkins M.J."/>
            <person name="Karaoz U."/>
            <person name="Brodie E.L."/>
            <person name="Williams K.H."/>
            <person name="Hubbard S.S."/>
            <person name="Banfield J.F."/>
        </authorList>
    </citation>
    <scope>NUCLEOTIDE SEQUENCE [LARGE SCALE GENOMIC DNA]</scope>
</reference>
<gene>
    <name evidence="7" type="ORF">A2557_10915</name>
</gene>
<evidence type="ECO:0000259" key="5">
    <source>
        <dbReference type="PROSITE" id="PS50109"/>
    </source>
</evidence>
<dbReference type="Gene3D" id="1.10.287.130">
    <property type="match status" value="1"/>
</dbReference>
<dbReference type="InterPro" id="IPR003594">
    <property type="entry name" value="HATPase_dom"/>
</dbReference>
<dbReference type="InterPro" id="IPR005467">
    <property type="entry name" value="His_kinase_dom"/>
</dbReference>
<dbReference type="SMART" id="SM00448">
    <property type="entry name" value="REC"/>
    <property type="match status" value="1"/>
</dbReference>
<dbReference type="Pfam" id="PF02518">
    <property type="entry name" value="HATPase_c"/>
    <property type="match status" value="1"/>
</dbReference>
<dbReference type="SUPFAM" id="SSF52172">
    <property type="entry name" value="CheY-like"/>
    <property type="match status" value="1"/>
</dbReference>
<dbReference type="Pfam" id="PF00072">
    <property type="entry name" value="Response_reg"/>
    <property type="match status" value="1"/>
</dbReference>
<keyword evidence="3 4" id="KW-0597">Phosphoprotein</keyword>
<dbReference type="CDD" id="cd00082">
    <property type="entry name" value="HisKA"/>
    <property type="match status" value="1"/>
</dbReference>